<evidence type="ECO:0000313" key="5">
    <source>
        <dbReference type="Proteomes" id="UP000011083"/>
    </source>
</evidence>
<dbReference type="VEuPathDB" id="AmoebaDB:ACA1_168800"/>
<dbReference type="InterPro" id="IPR011990">
    <property type="entry name" value="TPR-like_helical_dom_sf"/>
</dbReference>
<gene>
    <name evidence="4" type="ORF">ACA1_168800</name>
</gene>
<reference evidence="4 5" key="1">
    <citation type="journal article" date="2013" name="Genome Biol.">
        <title>Genome of Acanthamoeba castellanii highlights extensive lateral gene transfer and early evolution of tyrosine kinase signaling.</title>
        <authorList>
            <person name="Clarke M."/>
            <person name="Lohan A.J."/>
            <person name="Liu B."/>
            <person name="Lagkouvardos I."/>
            <person name="Roy S."/>
            <person name="Zafar N."/>
            <person name="Bertelli C."/>
            <person name="Schilde C."/>
            <person name="Kianianmomeni A."/>
            <person name="Burglin T.R."/>
            <person name="Frech C."/>
            <person name="Turcotte B."/>
            <person name="Kopec K.O."/>
            <person name="Synnott J.M."/>
            <person name="Choo C."/>
            <person name="Paponov I."/>
            <person name="Finkler A."/>
            <person name="Soon Heng Tan C."/>
            <person name="Hutchins A.P."/>
            <person name="Weinmeier T."/>
            <person name="Rattei T."/>
            <person name="Chu J.S."/>
            <person name="Gimenez G."/>
            <person name="Irimia M."/>
            <person name="Rigden D.J."/>
            <person name="Fitzpatrick D.A."/>
            <person name="Lorenzo-Morales J."/>
            <person name="Bateman A."/>
            <person name="Chiu C.H."/>
            <person name="Tang P."/>
            <person name="Hegemann P."/>
            <person name="Fromm H."/>
            <person name="Raoult D."/>
            <person name="Greub G."/>
            <person name="Miranda-Saavedra D."/>
            <person name="Chen N."/>
            <person name="Nash P."/>
            <person name="Ginger M.L."/>
            <person name="Horn M."/>
            <person name="Schaap P."/>
            <person name="Caler L."/>
            <person name="Loftus B."/>
        </authorList>
    </citation>
    <scope>NUCLEOTIDE SEQUENCE [LARGE SCALE GENOMIC DNA]</scope>
    <source>
        <strain evidence="4 5">Neff</strain>
    </source>
</reference>
<dbReference type="GeneID" id="14925316"/>
<evidence type="ECO:0000256" key="1">
    <source>
        <dbReference type="ARBA" id="ARBA00004123"/>
    </source>
</evidence>
<accession>L8HG68</accession>
<comment type="similarity">
    <text evidence="2">Belongs to the NRDE2 family.</text>
</comment>
<dbReference type="GO" id="GO:1902369">
    <property type="term" value="P:negative regulation of RNA catabolic process"/>
    <property type="evidence" value="ECO:0007669"/>
    <property type="project" value="TreeGrafter"/>
</dbReference>
<dbReference type="PANTHER" id="PTHR13471:SF0">
    <property type="entry name" value="NUCLEAR EXOSOME REGULATOR NRDE2"/>
    <property type="match status" value="1"/>
</dbReference>
<dbReference type="SUPFAM" id="SSF48452">
    <property type="entry name" value="TPR-like"/>
    <property type="match status" value="1"/>
</dbReference>
<organism evidence="4 5">
    <name type="scientific">Acanthamoeba castellanii (strain ATCC 30010 / Neff)</name>
    <dbReference type="NCBI Taxonomy" id="1257118"/>
    <lineage>
        <taxon>Eukaryota</taxon>
        <taxon>Amoebozoa</taxon>
        <taxon>Discosea</taxon>
        <taxon>Longamoebia</taxon>
        <taxon>Centramoebida</taxon>
        <taxon>Acanthamoebidae</taxon>
        <taxon>Acanthamoeba</taxon>
    </lineage>
</organism>
<protein>
    <submittedName>
        <fullName evidence="4">Uncharacterized protein</fullName>
    </submittedName>
</protein>
<name>L8HG68_ACACF</name>
<dbReference type="InterPro" id="IPR013633">
    <property type="entry name" value="NRDE-2"/>
</dbReference>
<sequence>MNPADPYATEHKEMWALGQQPHAGVEISERMDTLSTGAGPGRAAALKNRSSMWMRNVTTITDPSKLKFIRNVFQSMLKLFPGSTTLAAAYLRFEGGQTNLTEAREAAKSLLSANRTNLPLWNEYAQLEHKSGHLPEARKVYDTALTLQFGLPASARTDAPLLFRHYAEMEFYRPEALAQERTVATGAAASTVATTPSRA</sequence>
<dbReference type="RefSeq" id="XP_004353916.1">
    <property type="nucleotide sequence ID" value="XM_004353864.1"/>
</dbReference>
<dbReference type="Proteomes" id="UP000011083">
    <property type="component" value="Unassembled WGS sequence"/>
</dbReference>
<dbReference type="PANTHER" id="PTHR13471">
    <property type="entry name" value="TETRATRICOPEPTIDE-LIKE HELICAL"/>
    <property type="match status" value="1"/>
</dbReference>
<proteinExistence type="inferred from homology"/>
<dbReference type="STRING" id="1257118.L8HG68"/>
<dbReference type="KEGG" id="acan:ACA1_168800"/>
<comment type="subcellular location">
    <subcellularLocation>
        <location evidence="1">Nucleus</location>
    </subcellularLocation>
</comment>
<evidence type="ECO:0000256" key="2">
    <source>
        <dbReference type="ARBA" id="ARBA00009265"/>
    </source>
</evidence>
<keyword evidence="3" id="KW-0539">Nucleus</keyword>
<dbReference type="GO" id="GO:0071013">
    <property type="term" value="C:catalytic step 2 spliceosome"/>
    <property type="evidence" value="ECO:0007669"/>
    <property type="project" value="TreeGrafter"/>
</dbReference>
<dbReference type="Gene3D" id="1.25.40.10">
    <property type="entry name" value="Tetratricopeptide repeat domain"/>
    <property type="match status" value="1"/>
</dbReference>
<dbReference type="OrthoDB" id="297219at2759"/>
<dbReference type="EMBL" id="KB007834">
    <property type="protein sequence ID" value="ELR24252.1"/>
    <property type="molecule type" value="Genomic_DNA"/>
</dbReference>
<feature type="non-terminal residue" evidence="4">
    <location>
        <position position="1"/>
    </location>
</feature>
<keyword evidence="5" id="KW-1185">Reference proteome</keyword>
<dbReference type="AlphaFoldDB" id="L8HG68"/>
<dbReference type="GO" id="GO:0031048">
    <property type="term" value="P:regulatory ncRNA-mediated heterochromatin formation"/>
    <property type="evidence" value="ECO:0007669"/>
    <property type="project" value="TreeGrafter"/>
</dbReference>
<evidence type="ECO:0000256" key="3">
    <source>
        <dbReference type="ARBA" id="ARBA00023242"/>
    </source>
</evidence>
<evidence type="ECO:0000313" key="4">
    <source>
        <dbReference type="EMBL" id="ELR24252.1"/>
    </source>
</evidence>